<feature type="region of interest" description="Disordered" evidence="1">
    <location>
        <begin position="95"/>
        <end position="130"/>
    </location>
</feature>
<comment type="caution">
    <text evidence="2">The sequence shown here is derived from an EMBL/GenBank/DDBJ whole genome shotgun (WGS) entry which is preliminary data.</text>
</comment>
<protein>
    <submittedName>
        <fullName evidence="2">Uncharacterized protein</fullName>
    </submittedName>
</protein>
<accession>A0A853GTN6</accession>
<dbReference type="AlphaFoldDB" id="A0A853GTN6"/>
<keyword evidence="3" id="KW-1185">Reference proteome</keyword>
<reference evidence="2 3" key="1">
    <citation type="submission" date="2020-07" db="EMBL/GenBank/DDBJ databases">
        <title>Taxonomic revisions and descriptions of new bacterial species based on genomic comparisons in the high-G+C-content subgroup of the family Alcaligenaceae.</title>
        <authorList>
            <person name="Szabo A."/>
            <person name="Felfoldi T."/>
        </authorList>
    </citation>
    <scope>NUCLEOTIDE SEQUENCE [LARGE SCALE GENOMIC DNA]</scope>
    <source>
        <strain evidence="2 3">DSM 25667</strain>
    </source>
</reference>
<gene>
    <name evidence="2" type="ORF">H0A62_08295</name>
</gene>
<evidence type="ECO:0000313" key="2">
    <source>
        <dbReference type="EMBL" id="NYT85601.1"/>
    </source>
</evidence>
<dbReference type="EMBL" id="JACCEV010000002">
    <property type="protein sequence ID" value="NYT85601.1"/>
    <property type="molecule type" value="Genomic_DNA"/>
</dbReference>
<feature type="compositionally biased region" description="Low complexity" evidence="1">
    <location>
        <begin position="101"/>
        <end position="129"/>
    </location>
</feature>
<sequence length="182" mass="20311">MSTNRSKRWNGELSSLTPDFLKEVIEKMNSYGDRIQFEMPTKARTPSYQVINARDMKMGFDNRHLLMRLNDAGNVGDEMSTAYTLEAIKAALANDGRKTASRGSARSTSPSSRGSSPRASSSRSTAPAAPVDTIEQDKYAYFKANREYLPDEITKHSQEISKLMREGMSAEQAFEATIKAHF</sequence>
<evidence type="ECO:0000313" key="3">
    <source>
        <dbReference type="Proteomes" id="UP000554144"/>
    </source>
</evidence>
<dbReference type="OrthoDB" id="8682935at2"/>
<proteinExistence type="predicted"/>
<evidence type="ECO:0000256" key="1">
    <source>
        <dbReference type="SAM" id="MobiDB-lite"/>
    </source>
</evidence>
<dbReference type="Proteomes" id="UP000554144">
    <property type="component" value="Unassembled WGS sequence"/>
</dbReference>
<name>A0A853GTN6_9BURK</name>
<dbReference type="RefSeq" id="WP_130039178.1">
    <property type="nucleotide sequence ID" value="NZ_JACCEV010000002.1"/>
</dbReference>
<organism evidence="2 3">
    <name type="scientific">Pollutimonas harenae</name>
    <dbReference type="NCBI Taxonomy" id="657015"/>
    <lineage>
        <taxon>Bacteria</taxon>
        <taxon>Pseudomonadati</taxon>
        <taxon>Pseudomonadota</taxon>
        <taxon>Betaproteobacteria</taxon>
        <taxon>Burkholderiales</taxon>
        <taxon>Alcaligenaceae</taxon>
        <taxon>Pollutimonas</taxon>
    </lineage>
</organism>